<organism evidence="2 3">
    <name type="scientific">Apiospora kogelbergensis</name>
    <dbReference type="NCBI Taxonomy" id="1337665"/>
    <lineage>
        <taxon>Eukaryota</taxon>
        <taxon>Fungi</taxon>
        <taxon>Dikarya</taxon>
        <taxon>Ascomycota</taxon>
        <taxon>Pezizomycotina</taxon>
        <taxon>Sordariomycetes</taxon>
        <taxon>Xylariomycetidae</taxon>
        <taxon>Amphisphaeriales</taxon>
        <taxon>Apiosporaceae</taxon>
        <taxon>Apiospora</taxon>
    </lineage>
</organism>
<feature type="compositionally biased region" description="Polar residues" evidence="1">
    <location>
        <begin position="150"/>
        <end position="168"/>
    </location>
</feature>
<proteinExistence type="predicted"/>
<feature type="region of interest" description="Disordered" evidence="1">
    <location>
        <begin position="1"/>
        <end position="43"/>
    </location>
</feature>
<feature type="compositionally biased region" description="Basic residues" evidence="1">
    <location>
        <begin position="131"/>
        <end position="148"/>
    </location>
</feature>
<evidence type="ECO:0000313" key="2">
    <source>
        <dbReference type="EMBL" id="KAK8095290.1"/>
    </source>
</evidence>
<name>A0AAW0QF30_9PEZI</name>
<gene>
    <name evidence="2" type="ORF">PG999_013312</name>
</gene>
<protein>
    <recommendedName>
        <fullName evidence="4">B box-type domain-containing protein</fullName>
    </recommendedName>
</protein>
<evidence type="ECO:0008006" key="4">
    <source>
        <dbReference type="Google" id="ProtNLM"/>
    </source>
</evidence>
<reference evidence="2 3" key="1">
    <citation type="submission" date="2023-01" db="EMBL/GenBank/DDBJ databases">
        <title>Analysis of 21 Apiospora genomes using comparative genomics revels a genus with tremendous synthesis potential of carbohydrate active enzymes and secondary metabolites.</title>
        <authorList>
            <person name="Sorensen T."/>
        </authorList>
    </citation>
    <scope>NUCLEOTIDE SEQUENCE [LARGE SCALE GENOMIC DNA]</scope>
    <source>
        <strain evidence="2 3">CBS 117206</strain>
    </source>
</reference>
<dbReference type="EMBL" id="JAQQWP010000011">
    <property type="protein sequence ID" value="KAK8095290.1"/>
    <property type="molecule type" value="Genomic_DNA"/>
</dbReference>
<accession>A0AAW0QF30</accession>
<feature type="compositionally biased region" description="Basic and acidic residues" evidence="1">
    <location>
        <begin position="19"/>
        <end position="29"/>
    </location>
</feature>
<keyword evidence="3" id="KW-1185">Reference proteome</keyword>
<dbReference type="AlphaFoldDB" id="A0AAW0QF30"/>
<evidence type="ECO:0000256" key="1">
    <source>
        <dbReference type="SAM" id="MobiDB-lite"/>
    </source>
</evidence>
<comment type="caution">
    <text evidence="2">The sequence shown here is derived from an EMBL/GenBank/DDBJ whole genome shotgun (WGS) entry which is preliminary data.</text>
</comment>
<feature type="region of interest" description="Disordered" evidence="1">
    <location>
        <begin position="125"/>
        <end position="182"/>
    </location>
</feature>
<feature type="region of interest" description="Disordered" evidence="1">
    <location>
        <begin position="214"/>
        <end position="234"/>
    </location>
</feature>
<dbReference type="Proteomes" id="UP001392437">
    <property type="component" value="Unassembled WGS sequence"/>
</dbReference>
<evidence type="ECO:0000313" key="3">
    <source>
        <dbReference type="Proteomes" id="UP001392437"/>
    </source>
</evidence>
<sequence>MVGAPSQIPELLSSTDFSLPHKDNHRESGHLSPLGTAGPGSAMITAPARGLVRSSSSTTTHNQYTRVTSKNAKCDMCNQRNKSTIQKCVACGLTTCSVCHAEGRYDPRHNLPDLDLSWGLPVLDGGNSGGARRRANRGGGRGRGRGRLTKGQSGLVRQSNESLQSTNDNDGRHFGPRTTDGTAAACAATPDAAPAPDAAAEGTGEKGDAVMTDATPADSVASTSTGPFRRGAISPPSMPLPAVAESIDELFRQTLMSWNDSIVIAQVRRDEGPLRALDMVEAAATLTTIAHSVPPTARFDDWLCRMRHYYGSI</sequence>